<evidence type="ECO:0000256" key="6">
    <source>
        <dbReference type="ARBA" id="ARBA00048367"/>
    </source>
</evidence>
<dbReference type="PROSITE" id="PS50011">
    <property type="entry name" value="PROTEIN_KINASE_DOM"/>
    <property type="match status" value="1"/>
</dbReference>
<evidence type="ECO:0000256" key="4">
    <source>
        <dbReference type="ARBA" id="ARBA00022840"/>
    </source>
</evidence>
<evidence type="ECO:0000256" key="2">
    <source>
        <dbReference type="ARBA" id="ARBA00012425"/>
    </source>
</evidence>
<dbReference type="EMBL" id="KN847337">
    <property type="protein sequence ID" value="KIW41615.1"/>
    <property type="molecule type" value="Genomic_DNA"/>
</dbReference>
<dbReference type="GO" id="GO:0007165">
    <property type="term" value="P:signal transduction"/>
    <property type="evidence" value="ECO:0007669"/>
    <property type="project" value="TreeGrafter"/>
</dbReference>
<evidence type="ECO:0000256" key="3">
    <source>
        <dbReference type="ARBA" id="ARBA00022741"/>
    </source>
</evidence>
<feature type="domain" description="Protein kinase" evidence="8">
    <location>
        <begin position="93"/>
        <end position="385"/>
    </location>
</feature>
<dbReference type="GO" id="GO:0005737">
    <property type="term" value="C:cytoplasm"/>
    <property type="evidence" value="ECO:0007669"/>
    <property type="project" value="TreeGrafter"/>
</dbReference>
<keyword evidence="4" id="KW-0067">ATP-binding</keyword>
<evidence type="ECO:0000256" key="5">
    <source>
        <dbReference type="ARBA" id="ARBA00047811"/>
    </source>
</evidence>
<dbReference type="GO" id="GO:0000307">
    <property type="term" value="C:cyclin-dependent protein kinase holoenzyme complex"/>
    <property type="evidence" value="ECO:0007669"/>
    <property type="project" value="TreeGrafter"/>
</dbReference>
<dbReference type="GO" id="GO:0030332">
    <property type="term" value="F:cyclin binding"/>
    <property type="evidence" value="ECO:0007669"/>
    <property type="project" value="TreeGrafter"/>
</dbReference>
<dbReference type="PANTHER" id="PTHR24056">
    <property type="entry name" value="CELL DIVISION PROTEIN KINASE"/>
    <property type="match status" value="1"/>
</dbReference>
<dbReference type="Gene3D" id="3.30.200.20">
    <property type="entry name" value="Phosphorylase Kinase, domain 1"/>
    <property type="match status" value="1"/>
</dbReference>
<dbReference type="Gene3D" id="1.10.510.10">
    <property type="entry name" value="Transferase(Phosphotransferase) domain 1"/>
    <property type="match status" value="1"/>
</dbReference>
<dbReference type="InterPro" id="IPR000719">
    <property type="entry name" value="Prot_kinase_dom"/>
</dbReference>
<keyword evidence="7" id="KW-0175">Coiled coil</keyword>
<dbReference type="InterPro" id="IPR050108">
    <property type="entry name" value="CDK"/>
</dbReference>
<dbReference type="GO" id="GO:0004693">
    <property type="term" value="F:cyclin-dependent protein serine/threonine kinase activity"/>
    <property type="evidence" value="ECO:0007669"/>
    <property type="project" value="UniProtKB-EC"/>
</dbReference>
<organism evidence="9 10">
    <name type="scientific">Exophiala oligosperma</name>
    <dbReference type="NCBI Taxonomy" id="215243"/>
    <lineage>
        <taxon>Eukaryota</taxon>
        <taxon>Fungi</taxon>
        <taxon>Dikarya</taxon>
        <taxon>Ascomycota</taxon>
        <taxon>Pezizomycotina</taxon>
        <taxon>Eurotiomycetes</taxon>
        <taxon>Chaetothyriomycetidae</taxon>
        <taxon>Chaetothyriales</taxon>
        <taxon>Herpotrichiellaceae</taxon>
        <taxon>Exophiala</taxon>
    </lineage>
</organism>
<dbReference type="PROSITE" id="PS00108">
    <property type="entry name" value="PROTEIN_KINASE_ST"/>
    <property type="match status" value="1"/>
</dbReference>
<dbReference type="VEuPathDB" id="FungiDB:PV06_07155"/>
<sequence>MSVDVSFSERLSHIMLLANALALQGLPMDSARNEARKLEEEIRGKATSMTEYQEKLQQALNAFLMPIESAPEATQQPSNNEILNHQGPSYGEYRYATFHADGQSATIFKAAAKDENGPSKIVALKVTYPSIMHPPHNVEREGRLLVKARHEHVVPLLETLHLPSGRFMLVFPFLRYDLENLLRSGWLDRRRAKMVFDGLFQALEHIHGLGMIHRDVKPSNIMLASMEGPVYLIDFGITWLAEDKDCEPANAKITDVGTTCYRPPELLFGYRSYDSSLDMWAAGCIVAEMVRGGGLPLFDGGAVGSELGLIKSIFTTLGTPNNEIWPSASLYPDWGKMKFQEYPGKAWKDILPGTTSRSIDFVRTTVCYEPTRRLSASQALKHGLDRWDFAQT</sequence>
<feature type="coiled-coil region" evidence="7">
    <location>
        <begin position="28"/>
        <end position="55"/>
    </location>
</feature>
<dbReference type="GeneID" id="27359229"/>
<dbReference type="EC" id="2.7.11.22" evidence="2"/>
<dbReference type="Proteomes" id="UP000053342">
    <property type="component" value="Unassembled WGS sequence"/>
</dbReference>
<evidence type="ECO:0000256" key="1">
    <source>
        <dbReference type="ARBA" id="ARBA00006485"/>
    </source>
</evidence>
<reference evidence="9 10" key="1">
    <citation type="submission" date="2015-01" db="EMBL/GenBank/DDBJ databases">
        <title>The Genome Sequence of Exophiala oligosperma CBS72588.</title>
        <authorList>
            <consortium name="The Broad Institute Genomics Platform"/>
            <person name="Cuomo C."/>
            <person name="de Hoog S."/>
            <person name="Gorbushina A."/>
            <person name="Stielow B."/>
            <person name="Teixiera M."/>
            <person name="Abouelleil A."/>
            <person name="Chapman S.B."/>
            <person name="Priest M."/>
            <person name="Young S.K."/>
            <person name="Wortman J."/>
            <person name="Nusbaum C."/>
            <person name="Birren B."/>
        </authorList>
    </citation>
    <scope>NUCLEOTIDE SEQUENCE [LARGE SCALE GENOMIC DNA]</scope>
    <source>
        <strain evidence="9 10">CBS 72588</strain>
    </source>
</reference>
<evidence type="ECO:0000256" key="7">
    <source>
        <dbReference type="SAM" id="Coils"/>
    </source>
</evidence>
<dbReference type="PANTHER" id="PTHR24056:SF576">
    <property type="entry name" value="SERINE_THREONINE-PROTEIN KINASE CSK1"/>
    <property type="match status" value="1"/>
</dbReference>
<comment type="catalytic activity">
    <reaction evidence="6">
        <text>L-seryl-[protein] + ATP = O-phospho-L-seryl-[protein] + ADP + H(+)</text>
        <dbReference type="Rhea" id="RHEA:17989"/>
        <dbReference type="Rhea" id="RHEA-COMP:9863"/>
        <dbReference type="Rhea" id="RHEA-COMP:11604"/>
        <dbReference type="ChEBI" id="CHEBI:15378"/>
        <dbReference type="ChEBI" id="CHEBI:29999"/>
        <dbReference type="ChEBI" id="CHEBI:30616"/>
        <dbReference type="ChEBI" id="CHEBI:83421"/>
        <dbReference type="ChEBI" id="CHEBI:456216"/>
        <dbReference type="EC" id="2.7.11.22"/>
    </reaction>
</comment>
<gene>
    <name evidence="9" type="ORF">PV06_07155</name>
</gene>
<evidence type="ECO:0000313" key="9">
    <source>
        <dbReference type="EMBL" id="KIW41615.1"/>
    </source>
</evidence>
<proteinExistence type="inferred from homology"/>
<dbReference type="GO" id="GO:0005634">
    <property type="term" value="C:nucleus"/>
    <property type="evidence" value="ECO:0007669"/>
    <property type="project" value="TreeGrafter"/>
</dbReference>
<dbReference type="SMART" id="SM00220">
    <property type="entry name" value="S_TKc"/>
    <property type="match status" value="1"/>
</dbReference>
<name>A0A0D2DGU4_9EURO</name>
<evidence type="ECO:0000313" key="10">
    <source>
        <dbReference type="Proteomes" id="UP000053342"/>
    </source>
</evidence>
<dbReference type="InterPro" id="IPR008271">
    <property type="entry name" value="Ser/Thr_kinase_AS"/>
</dbReference>
<dbReference type="GO" id="GO:0000082">
    <property type="term" value="P:G1/S transition of mitotic cell cycle"/>
    <property type="evidence" value="ECO:0007669"/>
    <property type="project" value="TreeGrafter"/>
</dbReference>
<dbReference type="OrthoDB" id="413582at2759"/>
<dbReference type="HOGENOM" id="CLU_000288_181_6_1"/>
<dbReference type="SUPFAM" id="SSF56112">
    <property type="entry name" value="Protein kinase-like (PK-like)"/>
    <property type="match status" value="1"/>
</dbReference>
<dbReference type="AlphaFoldDB" id="A0A0D2DGU4"/>
<keyword evidence="3" id="KW-0547">Nucleotide-binding</keyword>
<dbReference type="STRING" id="215243.A0A0D2DGU4"/>
<protein>
    <recommendedName>
        <fullName evidence="2">cyclin-dependent kinase</fullName>
        <ecNumber evidence="2">2.7.11.22</ecNumber>
    </recommendedName>
</protein>
<comment type="similarity">
    <text evidence="1">Belongs to the protein kinase superfamily. CMGC Ser/Thr protein kinase family. CDC2/CDKX subfamily.</text>
</comment>
<dbReference type="GO" id="GO:0005524">
    <property type="term" value="F:ATP binding"/>
    <property type="evidence" value="ECO:0007669"/>
    <property type="project" value="UniProtKB-KW"/>
</dbReference>
<keyword evidence="10" id="KW-1185">Reference proteome</keyword>
<dbReference type="Pfam" id="PF00069">
    <property type="entry name" value="Pkinase"/>
    <property type="match status" value="1"/>
</dbReference>
<dbReference type="GO" id="GO:0010389">
    <property type="term" value="P:regulation of G2/M transition of mitotic cell cycle"/>
    <property type="evidence" value="ECO:0007669"/>
    <property type="project" value="TreeGrafter"/>
</dbReference>
<dbReference type="RefSeq" id="XP_016261831.1">
    <property type="nucleotide sequence ID" value="XM_016408351.1"/>
</dbReference>
<comment type="catalytic activity">
    <reaction evidence="5">
        <text>L-threonyl-[protein] + ATP = O-phospho-L-threonyl-[protein] + ADP + H(+)</text>
        <dbReference type="Rhea" id="RHEA:46608"/>
        <dbReference type="Rhea" id="RHEA-COMP:11060"/>
        <dbReference type="Rhea" id="RHEA-COMP:11605"/>
        <dbReference type="ChEBI" id="CHEBI:15378"/>
        <dbReference type="ChEBI" id="CHEBI:30013"/>
        <dbReference type="ChEBI" id="CHEBI:30616"/>
        <dbReference type="ChEBI" id="CHEBI:61977"/>
        <dbReference type="ChEBI" id="CHEBI:456216"/>
        <dbReference type="EC" id="2.7.11.22"/>
    </reaction>
</comment>
<dbReference type="GO" id="GO:0010468">
    <property type="term" value="P:regulation of gene expression"/>
    <property type="evidence" value="ECO:0007669"/>
    <property type="project" value="TreeGrafter"/>
</dbReference>
<accession>A0A0D2DGU4</accession>
<evidence type="ECO:0000259" key="8">
    <source>
        <dbReference type="PROSITE" id="PS50011"/>
    </source>
</evidence>
<dbReference type="InterPro" id="IPR011009">
    <property type="entry name" value="Kinase-like_dom_sf"/>
</dbReference>